<name>A0ABX2X9Z7_9FLAO</name>
<evidence type="ECO:0008006" key="3">
    <source>
        <dbReference type="Google" id="ProtNLM"/>
    </source>
</evidence>
<gene>
    <name evidence="1" type="ORF">BBH99_16505</name>
</gene>
<keyword evidence="2" id="KW-1185">Reference proteome</keyword>
<evidence type="ECO:0000313" key="2">
    <source>
        <dbReference type="Proteomes" id="UP000093508"/>
    </source>
</evidence>
<protein>
    <recommendedName>
        <fullName evidence="3">GLPGLI family protein</fullName>
    </recommendedName>
</protein>
<sequence>MLINMKTLNIKTIILFSILISFLPCKAQIILPLNVSLNSIVANAYVKDLNNELTPYIGTYNTNFQGKDITLYITKVENALQKSSRKNYYSDILDVKYIVKNSNIILQDTKNNSSPKIEFYSIRTKPNENSVMFFYSGTNCRVGWGTIILKKINSTQISWEYKPNDTTLDDSRCPPGTDINIYLPETKDLIFTKQ</sequence>
<reference evidence="1 2" key="1">
    <citation type="submission" date="2016-07" db="EMBL/GenBank/DDBJ databases">
        <authorList>
            <person name="Jeong J.-J."/>
            <person name="Kim D.W."/>
            <person name="Sang M.K."/>
            <person name="Choi I.-G."/>
            <person name="Kim K.D."/>
        </authorList>
    </citation>
    <scope>NUCLEOTIDE SEQUENCE [LARGE SCALE GENOMIC DNA]</scope>
    <source>
        <strain evidence="1 2">C-26</strain>
    </source>
</reference>
<dbReference type="EMBL" id="MAYF01000022">
    <property type="protein sequence ID" value="OCA80190.1"/>
    <property type="molecule type" value="Genomic_DNA"/>
</dbReference>
<accession>A0ABX2X9Z7</accession>
<dbReference type="Proteomes" id="UP000093508">
    <property type="component" value="Unassembled WGS sequence"/>
</dbReference>
<comment type="caution">
    <text evidence="1">The sequence shown here is derived from an EMBL/GenBank/DDBJ whole genome shotgun (WGS) entry which is preliminary data.</text>
</comment>
<evidence type="ECO:0000313" key="1">
    <source>
        <dbReference type="EMBL" id="OCA80190.1"/>
    </source>
</evidence>
<organism evidence="1 2">
    <name type="scientific">Chryseobacterium contaminans</name>
    <dbReference type="NCBI Taxonomy" id="1423959"/>
    <lineage>
        <taxon>Bacteria</taxon>
        <taxon>Pseudomonadati</taxon>
        <taxon>Bacteroidota</taxon>
        <taxon>Flavobacteriia</taxon>
        <taxon>Flavobacteriales</taxon>
        <taxon>Weeksellaceae</taxon>
        <taxon>Chryseobacterium group</taxon>
        <taxon>Chryseobacterium</taxon>
    </lineage>
</organism>
<proteinExistence type="predicted"/>